<comment type="caution">
    <text evidence="1">The sequence shown here is derived from an EMBL/GenBank/DDBJ whole genome shotgun (WGS) entry which is preliminary data.</text>
</comment>
<dbReference type="OrthoDB" id="6169346at2"/>
<protein>
    <recommendedName>
        <fullName evidence="3">DUF4376 domain-containing protein</fullName>
    </recommendedName>
</protein>
<accession>A0A433L7Y0</accession>
<evidence type="ECO:0000313" key="2">
    <source>
        <dbReference type="Proteomes" id="UP000286912"/>
    </source>
</evidence>
<dbReference type="AlphaFoldDB" id="A0A433L7Y0"/>
<evidence type="ECO:0008006" key="3">
    <source>
        <dbReference type="Google" id="ProtNLM"/>
    </source>
</evidence>
<dbReference type="RefSeq" id="WP_126981965.1">
    <property type="nucleotide sequence ID" value="NZ_RZHD01000010.1"/>
</dbReference>
<organism evidence="1 2">
    <name type="scientific">Vreelandella populi</name>
    <dbReference type="NCBI Taxonomy" id="2498858"/>
    <lineage>
        <taxon>Bacteria</taxon>
        <taxon>Pseudomonadati</taxon>
        <taxon>Pseudomonadota</taxon>
        <taxon>Gammaproteobacteria</taxon>
        <taxon>Oceanospirillales</taxon>
        <taxon>Halomonadaceae</taxon>
        <taxon>Vreelandella</taxon>
    </lineage>
</organism>
<reference evidence="1 2" key="1">
    <citation type="submission" date="2018-12" db="EMBL/GenBank/DDBJ databases">
        <title>three novel Halomonas strain isolated from plants.</title>
        <authorList>
            <person name="Sun C."/>
        </authorList>
    </citation>
    <scope>NUCLEOTIDE SEQUENCE [LARGE SCALE GENOMIC DNA]</scope>
    <source>
        <strain evidence="1 2">RC</strain>
    </source>
</reference>
<sequence>MSAAQPTWFTPPKTAAEKLADAQAAKIQQINAAYTEQVQPLVKDYPDIEQATWIAQEIEARAYLAWHVDQHGAAPATPVLDNILTGRNGDGGSETLQELSQAVLENADMFTHAQQLTGKRQRLVKQVRETKVEEALDGISW</sequence>
<name>A0A433L7Y0_9GAMM</name>
<dbReference type="EMBL" id="RZHD01000010">
    <property type="protein sequence ID" value="RUR43383.1"/>
    <property type="molecule type" value="Genomic_DNA"/>
</dbReference>
<dbReference type="Proteomes" id="UP000286912">
    <property type="component" value="Unassembled WGS sequence"/>
</dbReference>
<proteinExistence type="predicted"/>
<gene>
    <name evidence="1" type="ORF">ELY37_16835</name>
</gene>
<keyword evidence="2" id="KW-1185">Reference proteome</keyword>
<evidence type="ECO:0000313" key="1">
    <source>
        <dbReference type="EMBL" id="RUR43383.1"/>
    </source>
</evidence>